<name>A0A1N6F521_9PROT</name>
<dbReference type="AlphaFoldDB" id="A0A1N6F521"/>
<gene>
    <name evidence="3" type="ORF">SAMN02743940_0093</name>
</gene>
<evidence type="ECO:0000259" key="2">
    <source>
        <dbReference type="Pfam" id="PF13514"/>
    </source>
</evidence>
<dbReference type="Pfam" id="PF13514">
    <property type="entry name" value="AAA_27"/>
    <property type="match status" value="1"/>
</dbReference>
<dbReference type="eggNOG" id="COG4717">
    <property type="taxonomic scope" value="Bacteria"/>
</dbReference>
<evidence type="ECO:0000313" key="4">
    <source>
        <dbReference type="Proteomes" id="UP000185062"/>
    </source>
</evidence>
<dbReference type="EMBL" id="FSRO01000001">
    <property type="protein sequence ID" value="SIN90357.1"/>
    <property type="molecule type" value="Genomic_DNA"/>
</dbReference>
<organism evidence="3 4">
    <name type="scientific">Nitrosomonas cryotolerans ATCC 49181</name>
    <dbReference type="NCBI Taxonomy" id="1131553"/>
    <lineage>
        <taxon>Bacteria</taxon>
        <taxon>Pseudomonadati</taxon>
        <taxon>Pseudomonadota</taxon>
        <taxon>Betaproteobacteria</taxon>
        <taxon>Nitrosomonadales</taxon>
        <taxon>Nitrosomonadaceae</taxon>
        <taxon>Nitrosomonas</taxon>
    </lineage>
</organism>
<dbReference type="eggNOG" id="COG0419">
    <property type="taxonomic scope" value="Bacteria"/>
</dbReference>
<dbReference type="InterPro" id="IPR038734">
    <property type="entry name" value="YhaN_AAA"/>
</dbReference>
<sequence>MRISRLDLLRYGKFTDYSISLPKSTQDFHLIIGPNEAGKSTIRSAILDLLFEIETRSAYNFLHPYSEMKLGALIENEDQCLDFYRTKARKQSLFCSISDTVLPQDKLIDFMGTTDRLFFDQMFGLDHEKLVSGGNEILHAANDVGQILFQAAAGIGSLGKARDALVLEADKLWARRKSGERAYYVANDALIQAEAELKQTTVRAKDWIAAQASVTQWEQALAQSQQQYRIQDAEQVRLERIRRVESTLMALQEQEFELEKLGEVIVLPSDVAQQLVAMELEFDKANQEYTFHKKHRDSIHSQLKDIRPDESLLKSEMDIQMLIERWQQIQHYEAEIIKKQEEIKISWQQIEGLVHQLGWPLENGRRLAERLPALPIRTTITKLLKHYDVLEQAEYTAEKAVKDKLREVQLFDEQIALLPDAPISTDLRVALAAADQLGDSRTFSRRLESQANKANLEFRSAQTGLGPWHLEMETLRNLTLPSAERIVHLQRRQASYEASVATLLERLAEMNAGIQNQNLEITQYCRLHHPITPEKLIAARDARDAIWASIKSGVISPLEAAVDYEARICDADMVADQRYEKAQEASALQSKLDNLQRMQQQKTDLQARIDVNQDALSAVQNEWAMIAKELGLATISLLDIDAWLQARTQVLRAFDDATEAKCELAMLKQDEAEIKSTLLKGMIKSEIKADASIPLPALVGMAKRFIENAVESQTRRDELIRQREKTKLAIAGLEEKALTAQAELSTWKANWHKNLALANLPADTDIGAVEGALLLFNKIEEKLHTIDVSQKEQIDIMRAELSDFEQRVTAFMLIVAPHSKQTLVMPMLTELASQLDKAKSEQKEFNRLLREGASFEEKLNIAQIRINNTQAEIQSLLKQAKVTTIDELKDAIQRSNSWRRLNELIITAKETLSKNSDGLTRAQLEAELQSAEISQIPGMLSELANQKEALMQEHTSCSANLATAKEKLSAIGGQDEAARAESQRQAALARMGHAAERYIKVYTSARLLRWAIDRYRETKQGPMLVRASRIFSMLTRGSFKKLVVDFDTQPLTLDGQRADGTIVGISGMSDGTRDQLYLALRLAALELHLEQTKPLPFIADDLFINYDDKRATAGFEVLASLSEKMQVIFLSHHHHLVPVVQAVFGKRVNIASL</sequence>
<dbReference type="Gene3D" id="3.40.50.300">
    <property type="entry name" value="P-loop containing nucleotide triphosphate hydrolases"/>
    <property type="match status" value="2"/>
</dbReference>
<dbReference type="STRING" id="44575.SAMN05216419_101432"/>
<proteinExistence type="predicted"/>
<keyword evidence="4" id="KW-1185">Reference proteome</keyword>
<reference evidence="3 4" key="1">
    <citation type="submission" date="2016-12" db="EMBL/GenBank/DDBJ databases">
        <authorList>
            <person name="Song W.-J."/>
            <person name="Kurnit D.M."/>
        </authorList>
    </citation>
    <scope>NUCLEOTIDE SEQUENCE [LARGE SCALE GENOMIC DNA]</scope>
    <source>
        <strain evidence="3 4">ATCC 49181</strain>
    </source>
</reference>
<dbReference type="InterPro" id="IPR027417">
    <property type="entry name" value="P-loop_NTPase"/>
</dbReference>
<dbReference type="Proteomes" id="UP000185062">
    <property type="component" value="Unassembled WGS sequence"/>
</dbReference>
<dbReference type="RefSeq" id="WP_028461506.1">
    <property type="nucleotide sequence ID" value="NZ_FSRO01000001.1"/>
</dbReference>
<dbReference type="PANTHER" id="PTHR41259">
    <property type="entry name" value="DOUBLE-STRAND BREAK REPAIR RAD50 ATPASE, PUTATIVE-RELATED"/>
    <property type="match status" value="1"/>
</dbReference>
<feature type="coiled-coil region" evidence="1">
    <location>
        <begin position="716"/>
        <end position="750"/>
    </location>
</feature>
<feature type="coiled-coil region" evidence="1">
    <location>
        <begin position="828"/>
        <end position="879"/>
    </location>
</feature>
<protein>
    <submittedName>
        <fullName evidence="3">AAA domain-containing protein</fullName>
    </submittedName>
</protein>
<dbReference type="PANTHER" id="PTHR41259:SF1">
    <property type="entry name" value="DOUBLE-STRAND BREAK REPAIR RAD50 ATPASE, PUTATIVE-RELATED"/>
    <property type="match status" value="1"/>
</dbReference>
<feature type="coiled-coil region" evidence="1">
    <location>
        <begin position="588"/>
        <end position="615"/>
    </location>
</feature>
<evidence type="ECO:0000256" key="1">
    <source>
        <dbReference type="SAM" id="Coils"/>
    </source>
</evidence>
<feature type="domain" description="YhaN AAA" evidence="2">
    <location>
        <begin position="1"/>
        <end position="207"/>
    </location>
</feature>
<keyword evidence="1" id="KW-0175">Coiled coil</keyword>
<dbReference type="SUPFAM" id="SSF52540">
    <property type="entry name" value="P-loop containing nucleoside triphosphate hydrolases"/>
    <property type="match status" value="1"/>
</dbReference>
<evidence type="ECO:0000313" key="3">
    <source>
        <dbReference type="EMBL" id="SIN90357.1"/>
    </source>
</evidence>
<accession>A0A1N6F521</accession>